<organism evidence="7 8">
    <name type="scientific">Alkalimonas delamerensis</name>
    <dbReference type="NCBI Taxonomy" id="265981"/>
    <lineage>
        <taxon>Bacteria</taxon>
        <taxon>Pseudomonadati</taxon>
        <taxon>Pseudomonadota</taxon>
        <taxon>Gammaproteobacteria</taxon>
        <taxon>Alkalimonas</taxon>
    </lineage>
</organism>
<dbReference type="Gene3D" id="2.60.450.10">
    <property type="entry name" value="Lipopolysaccharide (LPS) transport protein A like domain"/>
    <property type="match status" value="1"/>
</dbReference>
<dbReference type="InterPro" id="IPR014340">
    <property type="entry name" value="LptA"/>
</dbReference>
<dbReference type="InterPro" id="IPR052037">
    <property type="entry name" value="LPS_export_LptA"/>
</dbReference>
<comment type="subunit">
    <text evidence="4">Component of the lipopolysaccharide transport and assembly complex.</text>
</comment>
<evidence type="ECO:0000256" key="2">
    <source>
        <dbReference type="ARBA" id="ARBA00022729"/>
    </source>
</evidence>
<feature type="chain" id="PRO_5044921649" description="Lipopolysaccharide export system protein LptA" evidence="4">
    <location>
        <begin position="21"/>
        <end position="172"/>
    </location>
</feature>
<gene>
    <name evidence="4 7" type="primary">lptA</name>
    <name evidence="7" type="ORF">Q3O59_00325</name>
</gene>
<keyword evidence="1 4" id="KW-0813">Transport</keyword>
<evidence type="ECO:0000256" key="5">
    <source>
        <dbReference type="SAM" id="MobiDB-lite"/>
    </source>
</evidence>
<dbReference type="Pfam" id="PF03968">
    <property type="entry name" value="LptD_N"/>
    <property type="match status" value="1"/>
</dbReference>
<evidence type="ECO:0000256" key="1">
    <source>
        <dbReference type="ARBA" id="ARBA00022448"/>
    </source>
</evidence>
<evidence type="ECO:0000313" key="8">
    <source>
        <dbReference type="Proteomes" id="UP001236258"/>
    </source>
</evidence>
<comment type="subcellular location">
    <subcellularLocation>
        <location evidence="4">Periplasm</location>
    </subcellularLocation>
</comment>
<protein>
    <recommendedName>
        <fullName evidence="4">Lipopolysaccharide export system protein LptA</fullName>
    </recommendedName>
</protein>
<comment type="similarity">
    <text evidence="4">Belongs to the LptA family.</text>
</comment>
<dbReference type="PANTHER" id="PTHR36504">
    <property type="entry name" value="LIPOPOLYSACCHARIDE EXPORT SYSTEM PROTEIN LPTA"/>
    <property type="match status" value="1"/>
</dbReference>
<accession>A0ABT9GLD8</accession>
<dbReference type="InterPro" id="IPR005653">
    <property type="entry name" value="OstA-like_N"/>
</dbReference>
<feature type="signal peptide" evidence="4">
    <location>
        <begin position="1"/>
        <end position="20"/>
    </location>
</feature>
<comment type="caution">
    <text evidence="7">The sequence shown here is derived from an EMBL/GenBank/DDBJ whole genome shotgun (WGS) entry which is preliminary data.</text>
</comment>
<feature type="region of interest" description="Disordered" evidence="5">
    <location>
        <begin position="139"/>
        <end position="172"/>
    </location>
</feature>
<feature type="domain" description="Organic solvent tolerance-like N-terminal" evidence="6">
    <location>
        <begin position="30"/>
        <end position="139"/>
    </location>
</feature>
<dbReference type="RefSeq" id="WP_305943716.1">
    <property type="nucleotide sequence ID" value="NZ_JAUZVY010000001.1"/>
</dbReference>
<proteinExistence type="inferred from homology"/>
<keyword evidence="8" id="KW-1185">Reference proteome</keyword>
<keyword evidence="3 4" id="KW-0574">Periplasm</keyword>
<evidence type="ECO:0000256" key="3">
    <source>
        <dbReference type="ARBA" id="ARBA00022764"/>
    </source>
</evidence>
<dbReference type="EMBL" id="JAUZVY010000001">
    <property type="protein sequence ID" value="MDP4527471.1"/>
    <property type="molecule type" value="Genomic_DNA"/>
</dbReference>
<dbReference type="PANTHER" id="PTHR36504:SF1">
    <property type="entry name" value="LIPOPOLYSACCHARIDE EXPORT SYSTEM PROTEIN LPTA"/>
    <property type="match status" value="1"/>
</dbReference>
<evidence type="ECO:0000259" key="6">
    <source>
        <dbReference type="Pfam" id="PF03968"/>
    </source>
</evidence>
<evidence type="ECO:0000313" key="7">
    <source>
        <dbReference type="EMBL" id="MDP4527471.1"/>
    </source>
</evidence>
<sequence precursor="true">MNLKITWLALLFTLSVAASTQNDFQQPLSIDSEAFFTDLQSANVVYERNVLVQQGSLIIRADRLEVDGSAGKGLEIFIATGSPATYSQQMEDGSLVEAQAQEVRYDRASRILIMTGEAELKQSGSLVQAARIEYNMESQQMQAERGENGRVRTIFAPESLPQPEPKPESQQP</sequence>
<dbReference type="HAMAP" id="MF_01914">
    <property type="entry name" value="LPS_assembly_LptA"/>
    <property type="match status" value="1"/>
</dbReference>
<reference evidence="7 8" key="1">
    <citation type="submission" date="2023-08" db="EMBL/GenBank/DDBJ databases">
        <authorList>
            <person name="Joshi A."/>
            <person name="Thite S."/>
        </authorList>
    </citation>
    <scope>NUCLEOTIDE SEQUENCE [LARGE SCALE GENOMIC DNA]</scope>
    <source>
        <strain evidence="7 8">1E1</strain>
    </source>
</reference>
<evidence type="ECO:0000256" key="4">
    <source>
        <dbReference type="HAMAP-Rule" id="MF_01914"/>
    </source>
</evidence>
<dbReference type="Proteomes" id="UP001236258">
    <property type="component" value="Unassembled WGS sequence"/>
</dbReference>
<name>A0ABT9GLD8_9GAMM</name>
<dbReference type="NCBIfam" id="TIGR03002">
    <property type="entry name" value="outer_YhbN_LptA"/>
    <property type="match status" value="1"/>
</dbReference>
<comment type="function">
    <text evidence="4">Involved in the assembly of lipopolysaccharide (LPS). Required for the translocation of LPS from the inner membrane to the outer membrane. May form a bridge between the inner membrane and the outer membrane, via interactions with LptC and LptD, thereby facilitating LPS transfer across the periplasm.</text>
</comment>
<keyword evidence="2 4" id="KW-0732">Signal</keyword>